<organism evidence="1 2">
    <name type="scientific">Candidatus Uhrbacteria bacterium RIFCSPLOWO2_01_FULL_47_24</name>
    <dbReference type="NCBI Taxonomy" id="1802401"/>
    <lineage>
        <taxon>Bacteria</taxon>
        <taxon>Candidatus Uhriibacteriota</taxon>
    </lineage>
</organism>
<accession>A0A1F7UTE8</accession>
<name>A0A1F7UTE8_9BACT</name>
<comment type="caution">
    <text evidence="1">The sequence shown here is derived from an EMBL/GenBank/DDBJ whole genome shotgun (WGS) entry which is preliminary data.</text>
</comment>
<dbReference type="STRING" id="1802401.A3B21_03195"/>
<evidence type="ECO:0000313" key="2">
    <source>
        <dbReference type="Proteomes" id="UP000176897"/>
    </source>
</evidence>
<sequence>MATPTITTTDTEIIIRIPKDAIGASIYSKKIPPKKKKGVDFSYLIGLLKDVPEFKGKTSVEVQHMISDLWASKYSS</sequence>
<dbReference type="EMBL" id="MGEJ01000012">
    <property type="protein sequence ID" value="OGL80947.1"/>
    <property type="molecule type" value="Genomic_DNA"/>
</dbReference>
<reference evidence="1 2" key="1">
    <citation type="journal article" date="2016" name="Nat. Commun.">
        <title>Thousands of microbial genomes shed light on interconnected biogeochemical processes in an aquifer system.</title>
        <authorList>
            <person name="Anantharaman K."/>
            <person name="Brown C.T."/>
            <person name="Hug L.A."/>
            <person name="Sharon I."/>
            <person name="Castelle C.J."/>
            <person name="Probst A.J."/>
            <person name="Thomas B.C."/>
            <person name="Singh A."/>
            <person name="Wilkins M.J."/>
            <person name="Karaoz U."/>
            <person name="Brodie E.L."/>
            <person name="Williams K.H."/>
            <person name="Hubbard S.S."/>
            <person name="Banfield J.F."/>
        </authorList>
    </citation>
    <scope>NUCLEOTIDE SEQUENCE [LARGE SCALE GENOMIC DNA]</scope>
</reference>
<protein>
    <submittedName>
        <fullName evidence="1">Uncharacterized protein</fullName>
    </submittedName>
</protein>
<proteinExistence type="predicted"/>
<evidence type="ECO:0000313" key="1">
    <source>
        <dbReference type="EMBL" id="OGL80947.1"/>
    </source>
</evidence>
<dbReference type="Proteomes" id="UP000176897">
    <property type="component" value="Unassembled WGS sequence"/>
</dbReference>
<gene>
    <name evidence="1" type="ORF">A3B21_03195</name>
</gene>
<dbReference type="AlphaFoldDB" id="A0A1F7UTE8"/>